<accession>A0ABW1EZ02</accession>
<dbReference type="RefSeq" id="WP_313767443.1">
    <property type="nucleotide sequence ID" value="NZ_BAAAVH010000027.1"/>
</dbReference>
<dbReference type="InterPro" id="IPR001480">
    <property type="entry name" value="Bulb-type_lectin_dom"/>
</dbReference>
<proteinExistence type="predicted"/>
<reference evidence="4" key="1">
    <citation type="journal article" date="2019" name="Int. J. Syst. Evol. Microbiol.">
        <title>The Global Catalogue of Microorganisms (GCM) 10K type strain sequencing project: providing services to taxonomists for standard genome sequencing and annotation.</title>
        <authorList>
            <consortium name="The Broad Institute Genomics Platform"/>
            <consortium name="The Broad Institute Genome Sequencing Center for Infectious Disease"/>
            <person name="Wu L."/>
            <person name="Ma J."/>
        </authorList>
    </citation>
    <scope>NUCLEOTIDE SEQUENCE [LARGE SCALE GENOMIC DNA]</scope>
    <source>
        <strain evidence="4">CGMCC 4.1469</strain>
    </source>
</reference>
<dbReference type="PROSITE" id="PS50927">
    <property type="entry name" value="BULB_LECTIN"/>
    <property type="match status" value="1"/>
</dbReference>
<evidence type="ECO:0000313" key="3">
    <source>
        <dbReference type="EMBL" id="MFC5886904.1"/>
    </source>
</evidence>
<sequence>MSTSTRIRAAVLAAVAAIGFGTLTTGTADAAPTPSTPAAAEAPAATTAALSAPTRIPANSVLYRNQAWYSPDHHIMLAMQGDGNVVLYRDTTPIWVAKGAMPNGNILAMQGDGNLVVYAADNTPLWASNTGGRTGADLAIYNEGAIAVELNGKVLWSSAPPAPNPFPPCPPWGPPYPGQYIPPWCPTWPFPS</sequence>
<dbReference type="InterPro" id="IPR036426">
    <property type="entry name" value="Bulb-type_lectin_dom_sf"/>
</dbReference>
<dbReference type="Gene3D" id="2.90.10.10">
    <property type="entry name" value="Bulb-type lectin domain"/>
    <property type="match status" value="2"/>
</dbReference>
<feature type="domain" description="Bulb-type lectin" evidence="2">
    <location>
        <begin position="53"/>
        <end position="163"/>
    </location>
</feature>
<dbReference type="EMBL" id="JBHSOD010000021">
    <property type="protein sequence ID" value="MFC5886904.1"/>
    <property type="molecule type" value="Genomic_DNA"/>
</dbReference>
<keyword evidence="4" id="KW-1185">Reference proteome</keyword>
<evidence type="ECO:0000256" key="1">
    <source>
        <dbReference type="SAM" id="SignalP"/>
    </source>
</evidence>
<gene>
    <name evidence="3" type="ORF">ACFP0N_18205</name>
</gene>
<feature type="chain" id="PRO_5046321480" description="Bulb-type lectin domain-containing protein" evidence="1">
    <location>
        <begin position="31"/>
        <end position="192"/>
    </location>
</feature>
<dbReference type="SUPFAM" id="SSF51110">
    <property type="entry name" value="alpha-D-mannose-specific plant lectins"/>
    <property type="match status" value="1"/>
</dbReference>
<keyword evidence="1" id="KW-0732">Signal</keyword>
<protein>
    <recommendedName>
        <fullName evidence="2">Bulb-type lectin domain-containing protein</fullName>
    </recommendedName>
</protein>
<evidence type="ECO:0000313" key="4">
    <source>
        <dbReference type="Proteomes" id="UP001596067"/>
    </source>
</evidence>
<comment type="caution">
    <text evidence="3">The sequence shown here is derived from an EMBL/GenBank/DDBJ whole genome shotgun (WGS) entry which is preliminary data.</text>
</comment>
<organism evidence="3 4">
    <name type="scientific">Kitasatospora aburaviensis</name>
    <dbReference type="NCBI Taxonomy" id="67265"/>
    <lineage>
        <taxon>Bacteria</taxon>
        <taxon>Bacillati</taxon>
        <taxon>Actinomycetota</taxon>
        <taxon>Actinomycetes</taxon>
        <taxon>Kitasatosporales</taxon>
        <taxon>Streptomycetaceae</taxon>
        <taxon>Kitasatospora</taxon>
    </lineage>
</organism>
<dbReference type="SMART" id="SM00108">
    <property type="entry name" value="B_lectin"/>
    <property type="match status" value="1"/>
</dbReference>
<dbReference type="Proteomes" id="UP001596067">
    <property type="component" value="Unassembled WGS sequence"/>
</dbReference>
<feature type="signal peptide" evidence="1">
    <location>
        <begin position="1"/>
        <end position="30"/>
    </location>
</feature>
<evidence type="ECO:0000259" key="2">
    <source>
        <dbReference type="PROSITE" id="PS50927"/>
    </source>
</evidence>
<name>A0ABW1EZ02_9ACTN</name>